<evidence type="ECO:0000256" key="8">
    <source>
        <dbReference type="ARBA" id="ARBA00023242"/>
    </source>
</evidence>
<keyword evidence="6" id="KW-0805">Transcription regulation</keyword>
<protein>
    <recommendedName>
        <fullName evidence="11">C2H2-type domain-containing protein</fullName>
    </recommendedName>
</protein>
<name>A0A9Q0FQ98_9ROSI</name>
<proteinExistence type="predicted"/>
<dbReference type="EMBL" id="JAKUCV010004695">
    <property type="protein sequence ID" value="KAJ4834471.1"/>
    <property type="molecule type" value="Genomic_DNA"/>
</dbReference>
<evidence type="ECO:0000313" key="13">
    <source>
        <dbReference type="Proteomes" id="UP001141552"/>
    </source>
</evidence>
<dbReference type="SMART" id="SM00355">
    <property type="entry name" value="ZnF_C2H2"/>
    <property type="match status" value="2"/>
</dbReference>
<organism evidence="12 13">
    <name type="scientific">Turnera subulata</name>
    <dbReference type="NCBI Taxonomy" id="218843"/>
    <lineage>
        <taxon>Eukaryota</taxon>
        <taxon>Viridiplantae</taxon>
        <taxon>Streptophyta</taxon>
        <taxon>Embryophyta</taxon>
        <taxon>Tracheophyta</taxon>
        <taxon>Spermatophyta</taxon>
        <taxon>Magnoliopsida</taxon>
        <taxon>eudicotyledons</taxon>
        <taxon>Gunneridae</taxon>
        <taxon>Pentapetalae</taxon>
        <taxon>rosids</taxon>
        <taxon>fabids</taxon>
        <taxon>Malpighiales</taxon>
        <taxon>Passifloraceae</taxon>
        <taxon>Turnera</taxon>
    </lineage>
</organism>
<keyword evidence="4 9" id="KW-0863">Zinc-finger</keyword>
<gene>
    <name evidence="12" type="ORF">Tsubulata_007927</name>
</gene>
<evidence type="ECO:0000259" key="11">
    <source>
        <dbReference type="PROSITE" id="PS50157"/>
    </source>
</evidence>
<keyword evidence="8" id="KW-0539">Nucleus</keyword>
<keyword evidence="3" id="KW-0677">Repeat</keyword>
<evidence type="ECO:0000256" key="5">
    <source>
        <dbReference type="ARBA" id="ARBA00022833"/>
    </source>
</evidence>
<dbReference type="PROSITE" id="PS50157">
    <property type="entry name" value="ZINC_FINGER_C2H2_2"/>
    <property type="match status" value="2"/>
</dbReference>
<reference evidence="12" key="1">
    <citation type="submission" date="2022-02" db="EMBL/GenBank/DDBJ databases">
        <authorList>
            <person name="Henning P.M."/>
            <person name="McCubbin A.G."/>
            <person name="Shore J.S."/>
        </authorList>
    </citation>
    <scope>NUCLEOTIDE SEQUENCE</scope>
    <source>
        <strain evidence="12">F60SS</strain>
        <tissue evidence="12">Leaves</tissue>
    </source>
</reference>
<dbReference type="PANTHER" id="PTHR26374:SF379">
    <property type="entry name" value="ZINC FINGER PROTEIN ZAT12"/>
    <property type="match status" value="1"/>
</dbReference>
<evidence type="ECO:0000256" key="4">
    <source>
        <dbReference type="ARBA" id="ARBA00022771"/>
    </source>
</evidence>
<accession>A0A9Q0FQ98</accession>
<dbReference type="OrthoDB" id="9411774at2759"/>
<evidence type="ECO:0000256" key="9">
    <source>
        <dbReference type="PROSITE-ProRule" id="PRU00042"/>
    </source>
</evidence>
<evidence type="ECO:0000256" key="6">
    <source>
        <dbReference type="ARBA" id="ARBA00023015"/>
    </source>
</evidence>
<evidence type="ECO:0000313" key="12">
    <source>
        <dbReference type="EMBL" id="KAJ4834471.1"/>
    </source>
</evidence>
<evidence type="ECO:0000256" key="10">
    <source>
        <dbReference type="SAM" id="MobiDB-lite"/>
    </source>
</evidence>
<dbReference type="InterPro" id="IPR013087">
    <property type="entry name" value="Znf_C2H2_type"/>
</dbReference>
<feature type="region of interest" description="Disordered" evidence="10">
    <location>
        <begin position="110"/>
        <end position="129"/>
    </location>
</feature>
<dbReference type="GO" id="GO:0005634">
    <property type="term" value="C:nucleus"/>
    <property type="evidence" value="ECO:0007669"/>
    <property type="project" value="UniProtKB-SubCell"/>
</dbReference>
<evidence type="ECO:0000256" key="1">
    <source>
        <dbReference type="ARBA" id="ARBA00004123"/>
    </source>
</evidence>
<sequence length="181" mass="19557">MKRGIEAVDVANCLMLLSKVGEEADHQRTKSSSSSKGRLFACKTCNREFPSFQALGGHRASHKKPKLMSSDFLGLPVVSAPPKPKTHECTICGLEFPLGQALGGHMRRHRSVNTNNNTTSSASSGDEPVTRPFLAAPAVPVLKKSPSSKRVQCLDLDFTPEIDLELKLGKAAPVLMNCFVN</sequence>
<keyword evidence="5" id="KW-0862">Zinc</keyword>
<reference evidence="12" key="2">
    <citation type="journal article" date="2023" name="Plants (Basel)">
        <title>Annotation of the Turnera subulata (Passifloraceae) Draft Genome Reveals the S-Locus Evolved after the Divergence of Turneroideae from Passifloroideae in a Stepwise Manner.</title>
        <authorList>
            <person name="Henning P.M."/>
            <person name="Roalson E.H."/>
            <person name="Mir W."/>
            <person name="McCubbin A.G."/>
            <person name="Shore J.S."/>
        </authorList>
    </citation>
    <scope>NUCLEOTIDE SEQUENCE</scope>
    <source>
        <strain evidence="12">F60SS</strain>
    </source>
</reference>
<dbReference type="GO" id="GO:0008270">
    <property type="term" value="F:zinc ion binding"/>
    <property type="evidence" value="ECO:0007669"/>
    <property type="project" value="UniProtKB-KW"/>
</dbReference>
<keyword evidence="13" id="KW-1185">Reference proteome</keyword>
<feature type="domain" description="C2H2-type" evidence="11">
    <location>
        <begin position="87"/>
        <end position="114"/>
    </location>
</feature>
<comment type="subcellular location">
    <subcellularLocation>
        <location evidence="1">Nucleus</location>
    </subcellularLocation>
</comment>
<dbReference type="Gene3D" id="3.30.160.60">
    <property type="entry name" value="Classic Zinc Finger"/>
    <property type="match status" value="1"/>
</dbReference>
<evidence type="ECO:0000256" key="7">
    <source>
        <dbReference type="ARBA" id="ARBA00023163"/>
    </source>
</evidence>
<dbReference type="Proteomes" id="UP001141552">
    <property type="component" value="Unassembled WGS sequence"/>
</dbReference>
<dbReference type="PANTHER" id="PTHR26374">
    <property type="entry name" value="ZINC FINGER PROTEIN ZAT5"/>
    <property type="match status" value="1"/>
</dbReference>
<dbReference type="GO" id="GO:0010200">
    <property type="term" value="P:response to chitin"/>
    <property type="evidence" value="ECO:0007669"/>
    <property type="project" value="TreeGrafter"/>
</dbReference>
<feature type="domain" description="C2H2-type" evidence="11">
    <location>
        <begin position="40"/>
        <end position="67"/>
    </location>
</feature>
<feature type="compositionally biased region" description="Low complexity" evidence="10">
    <location>
        <begin position="113"/>
        <end position="124"/>
    </location>
</feature>
<dbReference type="GO" id="GO:0006950">
    <property type="term" value="P:response to stress"/>
    <property type="evidence" value="ECO:0007669"/>
    <property type="project" value="TreeGrafter"/>
</dbReference>
<dbReference type="InterPro" id="IPR036236">
    <property type="entry name" value="Znf_C2H2_sf"/>
</dbReference>
<evidence type="ECO:0000256" key="3">
    <source>
        <dbReference type="ARBA" id="ARBA00022737"/>
    </source>
</evidence>
<evidence type="ECO:0000256" key="2">
    <source>
        <dbReference type="ARBA" id="ARBA00022723"/>
    </source>
</evidence>
<dbReference type="Pfam" id="PF13912">
    <property type="entry name" value="zf-C2H2_6"/>
    <property type="match status" value="2"/>
</dbReference>
<dbReference type="PROSITE" id="PS00028">
    <property type="entry name" value="ZINC_FINGER_C2H2_1"/>
    <property type="match status" value="2"/>
</dbReference>
<dbReference type="AlphaFoldDB" id="A0A9Q0FQ98"/>
<comment type="caution">
    <text evidence="12">The sequence shown here is derived from an EMBL/GenBank/DDBJ whole genome shotgun (WGS) entry which is preliminary data.</text>
</comment>
<keyword evidence="2" id="KW-0479">Metal-binding</keyword>
<dbReference type="SUPFAM" id="SSF57667">
    <property type="entry name" value="beta-beta-alpha zinc fingers"/>
    <property type="match status" value="1"/>
</dbReference>
<keyword evidence="7" id="KW-0804">Transcription</keyword>